<feature type="compositionally biased region" description="Basic residues" evidence="1">
    <location>
        <begin position="23"/>
        <end position="35"/>
    </location>
</feature>
<feature type="compositionally biased region" description="Basic residues" evidence="1">
    <location>
        <begin position="157"/>
        <end position="166"/>
    </location>
</feature>
<evidence type="ECO:0000313" key="3">
    <source>
        <dbReference type="Proteomes" id="UP000324222"/>
    </source>
</evidence>
<feature type="compositionally biased region" description="Basic and acidic residues" evidence="1">
    <location>
        <begin position="117"/>
        <end position="134"/>
    </location>
</feature>
<gene>
    <name evidence="2" type="primary">SELH</name>
    <name evidence="2" type="ORF">E2C01_023226</name>
</gene>
<reference evidence="2 3" key="1">
    <citation type="submission" date="2019-05" db="EMBL/GenBank/DDBJ databases">
        <title>Another draft genome of Portunus trituberculatus and its Hox gene families provides insights of decapod evolution.</title>
        <authorList>
            <person name="Jeong J.-H."/>
            <person name="Song I."/>
            <person name="Kim S."/>
            <person name="Choi T."/>
            <person name="Kim D."/>
            <person name="Ryu S."/>
            <person name="Kim W."/>
        </authorList>
    </citation>
    <scope>NUCLEOTIDE SEQUENCE [LARGE SCALE GENOMIC DNA]</scope>
    <source>
        <tissue evidence="2">Muscle</tissue>
    </source>
</reference>
<accession>A0A5B7E7G2</accession>
<dbReference type="PANTHER" id="PTHR33638:SF1">
    <property type="entry name" value="SELENOPROTEIN H"/>
    <property type="match status" value="1"/>
</dbReference>
<feature type="compositionally biased region" description="Acidic residues" evidence="1">
    <location>
        <begin position="135"/>
        <end position="147"/>
    </location>
</feature>
<evidence type="ECO:0000313" key="2">
    <source>
        <dbReference type="EMBL" id="MPC29972.1"/>
    </source>
</evidence>
<feature type="compositionally biased region" description="Acidic residues" evidence="1">
    <location>
        <begin position="48"/>
        <end position="58"/>
    </location>
</feature>
<dbReference type="AlphaFoldDB" id="A0A5B7E7G2"/>
<comment type="caution">
    <text evidence="2">The sequence shown here is derived from an EMBL/GenBank/DDBJ whole genome shotgun (WGS) entry which is preliminary data.</text>
</comment>
<feature type="compositionally biased region" description="Basic and acidic residues" evidence="1">
    <location>
        <begin position="10"/>
        <end position="22"/>
    </location>
</feature>
<dbReference type="PANTHER" id="PTHR33638">
    <property type="entry name" value="SELENOPROTEIN H"/>
    <property type="match status" value="1"/>
</dbReference>
<name>A0A5B7E7G2_PORTR</name>
<protein>
    <submittedName>
        <fullName evidence="2">Selenoprotein H</fullName>
    </submittedName>
</protein>
<dbReference type="Proteomes" id="UP000324222">
    <property type="component" value="Unassembled WGS sequence"/>
</dbReference>
<evidence type="ECO:0000256" key="1">
    <source>
        <dbReference type="SAM" id="MobiDB-lite"/>
    </source>
</evidence>
<proteinExistence type="predicted"/>
<dbReference type="GO" id="GO:0005794">
    <property type="term" value="C:Golgi apparatus"/>
    <property type="evidence" value="ECO:0007669"/>
    <property type="project" value="TreeGrafter"/>
</dbReference>
<dbReference type="EMBL" id="VSRR010002168">
    <property type="protein sequence ID" value="MPC29972.1"/>
    <property type="molecule type" value="Genomic_DNA"/>
</dbReference>
<feature type="region of interest" description="Disordered" evidence="1">
    <location>
        <begin position="1"/>
        <end position="168"/>
    </location>
</feature>
<feature type="compositionally biased region" description="Acidic residues" evidence="1">
    <location>
        <begin position="106"/>
        <end position="116"/>
    </location>
</feature>
<dbReference type="Gene3D" id="3.40.30.10">
    <property type="entry name" value="Glutaredoxin"/>
    <property type="match status" value="1"/>
</dbReference>
<keyword evidence="3" id="KW-1185">Reference proteome</keyword>
<organism evidence="2 3">
    <name type="scientific">Portunus trituberculatus</name>
    <name type="common">Swimming crab</name>
    <name type="synonym">Neptunus trituberculatus</name>
    <dbReference type="NCBI Taxonomy" id="210409"/>
    <lineage>
        <taxon>Eukaryota</taxon>
        <taxon>Metazoa</taxon>
        <taxon>Ecdysozoa</taxon>
        <taxon>Arthropoda</taxon>
        <taxon>Crustacea</taxon>
        <taxon>Multicrustacea</taxon>
        <taxon>Malacostraca</taxon>
        <taxon>Eumalacostraca</taxon>
        <taxon>Eucarida</taxon>
        <taxon>Decapoda</taxon>
        <taxon>Pleocyemata</taxon>
        <taxon>Brachyura</taxon>
        <taxon>Eubrachyura</taxon>
        <taxon>Portunoidea</taxon>
        <taxon>Portunidae</taxon>
        <taxon>Portuninae</taxon>
        <taxon>Portunus</taxon>
    </lineage>
</organism>
<dbReference type="InterPro" id="IPR052674">
    <property type="entry name" value="SelWTH-like"/>
</dbReference>
<sequence length="253" mass="28778">MPTTRSSGGRRKEPTLRVEPPTKRQRKAPVRARKAEKKENGQTNGDAHEEEAEEEEEKEESKTEENGVAAEEVEEKEEEEQKDEEPIEEEEPAKEEEETKEKENNEEAATEEEEKVAEEPKEEEAPKEETVPEEKENEPEAPAEVEPEAPPAPAPTKGRRGRKPKKVSVEHCVFKRNAVQVTDSIRSMFPDIEVELNPKKPRSKTFECSLFQITVIFEDGESVLVWSGLKKGPPRRLKFPEASNVLTSIEELL</sequence>
<feature type="compositionally biased region" description="Acidic residues" evidence="1">
    <location>
        <begin position="71"/>
        <end position="96"/>
    </location>
</feature>